<dbReference type="EMBL" id="CAJVPT010027790">
    <property type="protein sequence ID" value="CAG8685080.1"/>
    <property type="molecule type" value="Genomic_DNA"/>
</dbReference>
<accession>A0ACA9P1E7</accession>
<evidence type="ECO:0000313" key="1">
    <source>
        <dbReference type="EMBL" id="CAG8685080.1"/>
    </source>
</evidence>
<reference evidence="1" key="1">
    <citation type="submission" date="2021-06" db="EMBL/GenBank/DDBJ databases">
        <authorList>
            <person name="Kallberg Y."/>
            <person name="Tangrot J."/>
            <person name="Rosling A."/>
        </authorList>
    </citation>
    <scope>NUCLEOTIDE SEQUENCE</scope>
    <source>
        <strain evidence="1">CL356</strain>
    </source>
</reference>
<gene>
    <name evidence="1" type="ORF">ACOLOM_LOCUS9516</name>
</gene>
<sequence length="583" mass="62424">MSSTTISPREELASLDEVLEYVLLLVELPRLTRLPRLEGAGEGGAGREECSEEANEFLLLGVESERSSGVTVIVWVRSADVVEKEGAEGVRRPVVVAWSFIAAGGILDASKVNGSVSPNPALSPTSSLALDSGIVMDQRRASDAFLSQNSSASPAGRGGRSLSDAPRPSNSSDLGTSKPSDGTKEVAPPTGGLKQEEAPPTQRNQKDTKSGESGMAYPLPLVLRYHVLTSRILAGVSTKQEPAEHSEDQKPSTSTQIISKDDPPAAMNDQATTTGLLTPSAPSFSTTSADLTQTITVTPELLSDSTPNKRNSLASSLHSSRPAPPSPAPSRRGSLVRRGSSTRRSTYSNTSSRDANSSRGEIVVDDIKSSRRQSRLSMSFNPLSMTEEEGRARSQEASQSEEKEILPSPPKPIIVRDFAYPEDDERFSRLPLELLPLDEREKRLQGQAHDRYEDAELTPLAQMTHSTGGDDDGSHYTYTESGAPDLLSPDLPLQPGIYRALYPFEAEGTAEMSLDEGQLVKVVGRGGGVGWAVVERGWRMTVEDLGDPKMANQDIDGSNGALALAGQALVPEGYLEPYRLDSS</sequence>
<dbReference type="Proteomes" id="UP000789525">
    <property type="component" value="Unassembled WGS sequence"/>
</dbReference>
<name>A0ACA9P1E7_9GLOM</name>
<evidence type="ECO:0000313" key="2">
    <source>
        <dbReference type="Proteomes" id="UP000789525"/>
    </source>
</evidence>
<proteinExistence type="predicted"/>
<keyword evidence="2" id="KW-1185">Reference proteome</keyword>
<protein>
    <submittedName>
        <fullName evidence="1">7220_t:CDS:1</fullName>
    </submittedName>
</protein>
<comment type="caution">
    <text evidence="1">The sequence shown here is derived from an EMBL/GenBank/DDBJ whole genome shotgun (WGS) entry which is preliminary data.</text>
</comment>
<organism evidence="1 2">
    <name type="scientific">Acaulospora colombiana</name>
    <dbReference type="NCBI Taxonomy" id="27376"/>
    <lineage>
        <taxon>Eukaryota</taxon>
        <taxon>Fungi</taxon>
        <taxon>Fungi incertae sedis</taxon>
        <taxon>Mucoromycota</taxon>
        <taxon>Glomeromycotina</taxon>
        <taxon>Glomeromycetes</taxon>
        <taxon>Diversisporales</taxon>
        <taxon>Acaulosporaceae</taxon>
        <taxon>Acaulospora</taxon>
    </lineage>
</organism>